<dbReference type="AlphaFoldDB" id="A0A7W7QHT2"/>
<organism evidence="3 4">
    <name type="scientific">Streptosporangium saharense</name>
    <dbReference type="NCBI Taxonomy" id="1706840"/>
    <lineage>
        <taxon>Bacteria</taxon>
        <taxon>Bacillati</taxon>
        <taxon>Actinomycetota</taxon>
        <taxon>Actinomycetes</taxon>
        <taxon>Streptosporangiales</taxon>
        <taxon>Streptosporangiaceae</taxon>
        <taxon>Streptosporangium</taxon>
    </lineage>
</organism>
<dbReference type="GO" id="GO:0016020">
    <property type="term" value="C:membrane"/>
    <property type="evidence" value="ECO:0007669"/>
    <property type="project" value="UniProtKB-SubCell"/>
</dbReference>
<evidence type="ECO:0000313" key="4">
    <source>
        <dbReference type="Proteomes" id="UP000552644"/>
    </source>
</evidence>
<dbReference type="RefSeq" id="WP_184712595.1">
    <property type="nucleotide sequence ID" value="NZ_JACHJP010000001.1"/>
</dbReference>
<gene>
    <name evidence="3" type="ORF">FHS44_000942</name>
</gene>
<comment type="caution">
    <text evidence="3">The sequence shown here is derived from an EMBL/GenBank/DDBJ whole genome shotgun (WGS) entry which is preliminary data.</text>
</comment>
<comment type="subcellular location">
    <subcellularLocation>
        <location evidence="1">Membrane</location>
    </subcellularLocation>
</comment>
<name>A0A7W7QHT2_9ACTN</name>
<dbReference type="EMBL" id="JACHJP010000001">
    <property type="protein sequence ID" value="MBB4913870.1"/>
    <property type="molecule type" value="Genomic_DNA"/>
</dbReference>
<reference evidence="3 4" key="1">
    <citation type="submission" date="2020-08" db="EMBL/GenBank/DDBJ databases">
        <title>Genomic Encyclopedia of Type Strains, Phase III (KMG-III): the genomes of soil and plant-associated and newly described type strains.</title>
        <authorList>
            <person name="Whitman W."/>
        </authorList>
    </citation>
    <scope>NUCLEOTIDE SEQUENCE [LARGE SCALE GENOMIC DNA]</scope>
    <source>
        <strain evidence="3 4">CECT 8840</strain>
    </source>
</reference>
<dbReference type="Proteomes" id="UP000552644">
    <property type="component" value="Unassembled WGS sequence"/>
</dbReference>
<protein>
    <submittedName>
        <fullName evidence="3">Mce-associated membrane protein</fullName>
    </submittedName>
</protein>
<accession>A0A7W7QHT2</accession>
<proteinExistence type="predicted"/>
<keyword evidence="4" id="KW-1185">Reference proteome</keyword>
<sequence length="169" mass="18259">MAVNAARRARPLRVAGLVLALLIVALLGAALWLRSALAQAQSEADDREAAMRAAGTHALDLLSVGHRTVDSDIKRILDTSTGAARAEYARNVTTLKETTLRSKVLQTGALRASGLVSMKGNVARVMVVGDAVIRWEGSKQPPQERFYQWNMEVTKIGAAWLVSKTELVL</sequence>
<evidence type="ECO:0000256" key="1">
    <source>
        <dbReference type="ARBA" id="ARBA00004370"/>
    </source>
</evidence>
<evidence type="ECO:0000313" key="3">
    <source>
        <dbReference type="EMBL" id="MBB4913870.1"/>
    </source>
</evidence>
<dbReference type="PANTHER" id="PTHR37042:SF4">
    <property type="entry name" value="OUTER MEMBRANE PROTEIN RV1973"/>
    <property type="match status" value="1"/>
</dbReference>
<keyword evidence="2" id="KW-0472">Membrane</keyword>
<dbReference type="PANTHER" id="PTHR37042">
    <property type="entry name" value="OUTER MEMBRANE PROTEIN RV1973"/>
    <property type="match status" value="1"/>
</dbReference>
<evidence type="ECO:0000256" key="2">
    <source>
        <dbReference type="ARBA" id="ARBA00023136"/>
    </source>
</evidence>